<dbReference type="WBParaSite" id="nRc.2.0.1.t10998-RA">
    <property type="protein sequence ID" value="nRc.2.0.1.t10998-RA"/>
    <property type="gene ID" value="nRc.2.0.1.g10998"/>
</dbReference>
<name>A0A915IB49_ROMCU</name>
<keyword evidence="1" id="KW-1185">Reference proteome</keyword>
<evidence type="ECO:0000313" key="2">
    <source>
        <dbReference type="WBParaSite" id="nRc.2.0.1.t10998-RA"/>
    </source>
</evidence>
<reference evidence="2" key="1">
    <citation type="submission" date="2022-11" db="UniProtKB">
        <authorList>
            <consortium name="WormBaseParasite"/>
        </authorList>
    </citation>
    <scope>IDENTIFICATION</scope>
</reference>
<dbReference type="Proteomes" id="UP000887565">
    <property type="component" value="Unplaced"/>
</dbReference>
<accession>A0A915IB49</accession>
<evidence type="ECO:0000313" key="1">
    <source>
        <dbReference type="Proteomes" id="UP000887565"/>
    </source>
</evidence>
<organism evidence="1 2">
    <name type="scientific">Romanomermis culicivorax</name>
    <name type="common">Nematode worm</name>
    <dbReference type="NCBI Taxonomy" id="13658"/>
    <lineage>
        <taxon>Eukaryota</taxon>
        <taxon>Metazoa</taxon>
        <taxon>Ecdysozoa</taxon>
        <taxon>Nematoda</taxon>
        <taxon>Enoplea</taxon>
        <taxon>Dorylaimia</taxon>
        <taxon>Mermithida</taxon>
        <taxon>Mermithoidea</taxon>
        <taxon>Mermithidae</taxon>
        <taxon>Romanomermis</taxon>
    </lineage>
</organism>
<protein>
    <submittedName>
        <fullName evidence="2">Uncharacterized protein</fullName>
    </submittedName>
</protein>
<dbReference type="AlphaFoldDB" id="A0A915IB49"/>
<sequence length="164" mass="18961">MDIPSTDLKLKSFALTKGQTYLIDTPSLIEKEEIVEAKVQNLIGDAATKMSGIDVRLDTTQQTSEEITVQKKDLKSDDLQGKHDALQKKWKWERRISMHESHCEGPFIDHQFYMQPKSDKNHDDRCVGNDDNCDINCTENDVRYRKGSVDETIRDEKRKSENDE</sequence>
<proteinExistence type="predicted"/>